<keyword evidence="4" id="KW-0411">Iron-sulfur</keyword>
<dbReference type="Pfam" id="PF14691">
    <property type="entry name" value="Fer4_20"/>
    <property type="match status" value="1"/>
</dbReference>
<dbReference type="PANTHER" id="PTHR42783">
    <property type="entry name" value="GLUTAMATE SYNTHASE [NADPH] SMALL CHAIN"/>
    <property type="match status" value="1"/>
</dbReference>
<evidence type="ECO:0000313" key="7">
    <source>
        <dbReference type="Proteomes" id="UP000722750"/>
    </source>
</evidence>
<evidence type="ECO:0000256" key="3">
    <source>
        <dbReference type="ARBA" id="ARBA00023004"/>
    </source>
</evidence>
<dbReference type="Proteomes" id="UP000722750">
    <property type="component" value="Unassembled WGS sequence"/>
</dbReference>
<dbReference type="InterPro" id="IPR036188">
    <property type="entry name" value="FAD/NAD-bd_sf"/>
</dbReference>
<dbReference type="PRINTS" id="PR00419">
    <property type="entry name" value="ADXRDTASE"/>
</dbReference>
<accession>A0A941W2A4</accession>
<dbReference type="PANTHER" id="PTHR42783:SF3">
    <property type="entry name" value="GLUTAMATE SYNTHASE [NADPH] SMALL CHAIN-RELATED"/>
    <property type="match status" value="1"/>
</dbReference>
<dbReference type="Gene3D" id="1.10.1060.10">
    <property type="entry name" value="Alpha-helical ferredoxin"/>
    <property type="match status" value="1"/>
</dbReference>
<name>A0A941W2A4_9BACT</name>
<evidence type="ECO:0000256" key="1">
    <source>
        <dbReference type="ARBA" id="ARBA00022723"/>
    </source>
</evidence>
<dbReference type="SUPFAM" id="SSF51971">
    <property type="entry name" value="Nucleotide-binding domain"/>
    <property type="match status" value="2"/>
</dbReference>
<dbReference type="SUPFAM" id="SSF46548">
    <property type="entry name" value="alpha-helical ferredoxin"/>
    <property type="match status" value="1"/>
</dbReference>
<dbReference type="AlphaFoldDB" id="A0A941W2A4"/>
<keyword evidence="1" id="KW-0479">Metal-binding</keyword>
<dbReference type="SUPFAM" id="SSF54862">
    <property type="entry name" value="4Fe-4S ferredoxins"/>
    <property type="match status" value="1"/>
</dbReference>
<dbReference type="GO" id="GO:0016491">
    <property type="term" value="F:oxidoreductase activity"/>
    <property type="evidence" value="ECO:0007669"/>
    <property type="project" value="UniProtKB-KW"/>
</dbReference>
<dbReference type="InterPro" id="IPR003813">
    <property type="entry name" value="MvhD/FlpD"/>
</dbReference>
<keyword evidence="3" id="KW-0408">Iron</keyword>
<dbReference type="EMBL" id="JAANXD010000057">
    <property type="protein sequence ID" value="MBS1258275.1"/>
    <property type="molecule type" value="Genomic_DNA"/>
</dbReference>
<gene>
    <name evidence="6" type="ORF">MAG551_01331</name>
</gene>
<dbReference type="Pfam" id="PF13187">
    <property type="entry name" value="Fer4_9"/>
    <property type="match status" value="1"/>
</dbReference>
<sequence length="693" mass="76621">MTDVYGDKTKMNRYETDEEAPCIVACPIRQDARDYVQLIARGKFTEAMQVVAERNALPSACGRICTHPCETECRRKDIDKPIAIAWLKRFLADWYYHEASQGNEAQAEIKYPEKIAIIGAGPAGLAAAKDLTRLGYQCTIFEAHSEPGGMLRMGVPTYRLPRDFMDKDINFIKKLGVEIRYNTTIGKDISFSDLQNEGYEITFIAVGLPVTRRLPIEGTDLDGVQDAITFLKSANCHNNAKVGNKVLVIGGGAVAMDCARTALRLGPKEVHITCLESRSEMPTSDYEIEETLQEKAILHTSVGPKRIVGENGKVTGLETLKVKSVFDSQGRFNPTFHENSESILDADTIILAIGQASDLSFLDGQKEIQITRGGTIAVNADTLSTDMPGVFAGGDIVLGRGTLTMGLGHGKKAALSIHNYLRQSLEIDHKFRDVKPIDELLETDTRVERIKREARDEMPSLDPNTRIGNFDEVELGFSEETAVREAMRCMNCGNGATISPEVCIACLTCVRVCPFEIPKIKEDENFAHINNDCQSCGMCVVECPAKAIEFKGPYEDMGIGQLNDAFKKTKTSEPLIINFYCSYNLDLALSREELPENIRQVNLLSLGKLSPGLILEAFEKGADGVLITSCDDSCHYGDSCNTWAEQRAETAMDFLASIGIEKERIKCHIHSTNNEEGFLQTANQLIEEIRKLN</sequence>
<dbReference type="PROSITE" id="PS51379">
    <property type="entry name" value="4FE4S_FER_2"/>
    <property type="match status" value="2"/>
</dbReference>
<dbReference type="GO" id="GO:0046872">
    <property type="term" value="F:metal ion binding"/>
    <property type="evidence" value="ECO:0007669"/>
    <property type="project" value="UniProtKB-KW"/>
</dbReference>
<dbReference type="Gene3D" id="3.50.50.60">
    <property type="entry name" value="FAD/NAD(P)-binding domain"/>
    <property type="match status" value="2"/>
</dbReference>
<dbReference type="Pfam" id="PF02662">
    <property type="entry name" value="FlpD"/>
    <property type="match status" value="1"/>
</dbReference>
<evidence type="ECO:0000256" key="2">
    <source>
        <dbReference type="ARBA" id="ARBA00023002"/>
    </source>
</evidence>
<dbReference type="InterPro" id="IPR017900">
    <property type="entry name" value="4Fe4S_Fe_S_CS"/>
</dbReference>
<proteinExistence type="predicted"/>
<reference evidence="6" key="1">
    <citation type="journal article" date="2021" name="ISME J.">
        <title>Fine-scale metabolic discontinuity in a stratified prokaryote microbiome of a Red Sea deep halocline.</title>
        <authorList>
            <person name="Michoud G."/>
            <person name="Ngugi D.K."/>
            <person name="Barozzi A."/>
            <person name="Merlino G."/>
            <person name="Calleja M.L."/>
            <person name="Delgado-Huertas A."/>
            <person name="Moran X.A.G."/>
            <person name="Daffonchio D."/>
        </authorList>
    </citation>
    <scope>NUCLEOTIDE SEQUENCE</scope>
    <source>
        <strain evidence="6">SuakinDeep_MAG55_1</strain>
    </source>
</reference>
<evidence type="ECO:0000259" key="5">
    <source>
        <dbReference type="PROSITE" id="PS51379"/>
    </source>
</evidence>
<comment type="caution">
    <text evidence="6">The sequence shown here is derived from an EMBL/GenBank/DDBJ whole genome shotgun (WGS) entry which is preliminary data.</text>
</comment>
<dbReference type="InterPro" id="IPR017896">
    <property type="entry name" value="4Fe4S_Fe-S-bd"/>
</dbReference>
<evidence type="ECO:0000256" key="4">
    <source>
        <dbReference type="ARBA" id="ARBA00023014"/>
    </source>
</evidence>
<keyword evidence="2" id="KW-0560">Oxidoreductase</keyword>
<dbReference type="Gene3D" id="3.30.70.20">
    <property type="match status" value="1"/>
</dbReference>
<dbReference type="InterPro" id="IPR009051">
    <property type="entry name" value="Helical_ferredxn"/>
</dbReference>
<feature type="domain" description="4Fe-4S ferredoxin-type" evidence="5">
    <location>
        <begin position="525"/>
        <end position="553"/>
    </location>
</feature>
<dbReference type="InterPro" id="IPR028261">
    <property type="entry name" value="DPD_II"/>
</dbReference>
<evidence type="ECO:0000313" key="6">
    <source>
        <dbReference type="EMBL" id="MBS1258275.1"/>
    </source>
</evidence>
<protein>
    <submittedName>
        <fullName evidence="6">Ferredoxin--NADP reductase</fullName>
    </submittedName>
</protein>
<dbReference type="PROSITE" id="PS00198">
    <property type="entry name" value="4FE4S_FER_1"/>
    <property type="match status" value="2"/>
</dbReference>
<feature type="domain" description="4Fe-4S ferredoxin-type" evidence="5">
    <location>
        <begin position="494"/>
        <end position="523"/>
    </location>
</feature>
<dbReference type="GO" id="GO:0051536">
    <property type="term" value="F:iron-sulfur cluster binding"/>
    <property type="evidence" value="ECO:0007669"/>
    <property type="project" value="UniProtKB-KW"/>
</dbReference>
<dbReference type="InterPro" id="IPR023753">
    <property type="entry name" value="FAD/NAD-binding_dom"/>
</dbReference>
<dbReference type="Pfam" id="PF07992">
    <property type="entry name" value="Pyr_redox_2"/>
    <property type="match status" value="1"/>
</dbReference>
<organism evidence="6 7">
    <name type="scientific">Candidatus Scalindua arabica</name>
    <dbReference type="NCBI Taxonomy" id="1127984"/>
    <lineage>
        <taxon>Bacteria</taxon>
        <taxon>Pseudomonadati</taxon>
        <taxon>Planctomycetota</taxon>
        <taxon>Candidatus Brocadiia</taxon>
        <taxon>Candidatus Brocadiales</taxon>
        <taxon>Candidatus Scalinduaceae</taxon>
        <taxon>Candidatus Scalindua</taxon>
    </lineage>
</organism>